<gene>
    <name evidence="3" type="ORF">EHO59_01750</name>
</gene>
<evidence type="ECO:0000256" key="2">
    <source>
        <dbReference type="SAM" id="MobiDB-lite"/>
    </source>
</evidence>
<protein>
    <submittedName>
        <fullName evidence="3">Uncharacterized protein</fullName>
    </submittedName>
</protein>
<sequence length="680" mass="78714">MNAKGPRPLDPNTGNVSVPSFLKVKKLNEVVSYYMNDKVTHSLYKAVSAASSFKNVKKRQLFEPHHKIPEVADLGPKEMDMHLKRLLEDGTVSQLAYLISDDVERPPEGRPCYAAIPEAEALDLSRIYLELLDLSVSSLLFYLDRKPELNKALVWENLETDWESGARKEASFPQLFLYLRQAFQNEYFRITPNPEFVKDFLFELEDDLFKKGRVIDVPGYGLFGLKSSKEAVQIVDYIDDFIQSKGTKQLRYTLLEEFQKIAMEEKFYYSNPSHPETTRFKLARAEAFAAALPSGNPSPGSPGMLSVVLIRSLSEIAEKELQKQSSERDRNRFHDIKKNLLSESGSWEKKVLLVQEKEFKQFPEELKRMLIDDLEIGYSTWETKTSTVHAFFHKNANSVRQIILSLGASMGAETWKILCIRQLVESNEPQIKSIFREPDLVKAYGKVLRKGYMDYFPWYYAILDLLGIGRIFQDIFFAQAKEKIRIQQNQLKVKNQENSRKDEQAKVQEKLKEEEKIRSAEQKSKISLAMDSYYFKKQAPPTAAEIQSLVPEFSPEQYYEILEREKFVFLAWEKGKERFDQILCYPGTESFRSKARELHRILSEKLEFLQNKVRTTEEEDARFRISKVVKHIDEWFASNKGPEKNGAPNNGAKKGKPDPDDPFESFRVEINKLRKTGTDD</sequence>
<feature type="coiled-coil region" evidence="1">
    <location>
        <begin position="592"/>
        <end position="619"/>
    </location>
</feature>
<feature type="coiled-coil region" evidence="1">
    <location>
        <begin position="477"/>
        <end position="514"/>
    </location>
</feature>
<dbReference type="Proteomes" id="UP000297453">
    <property type="component" value="Unassembled WGS sequence"/>
</dbReference>
<evidence type="ECO:0000256" key="1">
    <source>
        <dbReference type="SAM" id="Coils"/>
    </source>
</evidence>
<feature type="region of interest" description="Disordered" evidence="2">
    <location>
        <begin position="638"/>
        <end position="666"/>
    </location>
</feature>
<reference evidence="3" key="1">
    <citation type="journal article" date="2019" name="PLoS Negl. Trop. Dis.">
        <title>Revisiting the worldwide diversity of Leptospira species in the environment.</title>
        <authorList>
            <person name="Vincent A.T."/>
            <person name="Schiettekatte O."/>
            <person name="Bourhy P."/>
            <person name="Veyrier F.J."/>
            <person name="Picardeau M."/>
        </authorList>
    </citation>
    <scope>NUCLEOTIDE SEQUENCE [LARGE SCALE GENOMIC DNA]</scope>
    <source>
        <strain evidence="3">SSS9</strain>
    </source>
</reference>
<organism evidence="3 4">
    <name type="scientific">Leptospira semungkisensis</name>
    <dbReference type="NCBI Taxonomy" id="2484985"/>
    <lineage>
        <taxon>Bacteria</taxon>
        <taxon>Pseudomonadati</taxon>
        <taxon>Spirochaetota</taxon>
        <taxon>Spirochaetia</taxon>
        <taxon>Leptospirales</taxon>
        <taxon>Leptospiraceae</taxon>
        <taxon>Leptospira</taxon>
    </lineage>
</organism>
<comment type="caution">
    <text evidence="3">The sequence shown here is derived from an EMBL/GenBank/DDBJ whole genome shotgun (WGS) entry which is preliminary data.</text>
</comment>
<evidence type="ECO:0000313" key="4">
    <source>
        <dbReference type="Proteomes" id="UP000297453"/>
    </source>
</evidence>
<dbReference type="AlphaFoldDB" id="A0A4R9G634"/>
<dbReference type="RefSeq" id="WP_135584157.1">
    <property type="nucleotide sequence ID" value="NZ_RQEP01000005.1"/>
</dbReference>
<accession>A0A4R9G634</accession>
<name>A0A4R9G634_9LEPT</name>
<feature type="compositionally biased region" description="Basic and acidic residues" evidence="2">
    <location>
        <begin position="655"/>
        <end position="666"/>
    </location>
</feature>
<proteinExistence type="predicted"/>
<keyword evidence="1" id="KW-0175">Coiled coil</keyword>
<dbReference type="OrthoDB" id="342782at2"/>
<dbReference type="EMBL" id="RQEP01000005">
    <property type="protein sequence ID" value="TGK06873.1"/>
    <property type="molecule type" value="Genomic_DNA"/>
</dbReference>
<evidence type="ECO:0000313" key="3">
    <source>
        <dbReference type="EMBL" id="TGK06873.1"/>
    </source>
</evidence>
<keyword evidence="4" id="KW-1185">Reference proteome</keyword>